<sequence length="50" mass="5778">MLLCKDTIAMVATKRSINNTHSTTIFRKMDKDFVELEALKKYVICTLTQL</sequence>
<reference evidence="1 2" key="1">
    <citation type="submission" date="2015-02" db="EMBL/GenBank/DDBJ databases">
        <title>Single-cell genomics of uncultivated deep-branching MTB reveals a conserved set of magnetosome genes.</title>
        <authorList>
            <person name="Kolinko S."/>
            <person name="Richter M."/>
            <person name="Glockner F.O."/>
            <person name="Brachmann A."/>
            <person name="Schuler D."/>
        </authorList>
    </citation>
    <scope>NUCLEOTIDE SEQUENCE [LARGE SCALE GENOMIC DNA]</scope>
    <source>
        <strain evidence="1">TM-1</strain>
    </source>
</reference>
<protein>
    <submittedName>
        <fullName evidence="1">Uncharacterized protein</fullName>
    </submittedName>
</protein>
<dbReference type="EMBL" id="LACI01001688">
    <property type="protein sequence ID" value="KJU83903.1"/>
    <property type="molecule type" value="Genomic_DNA"/>
</dbReference>
<dbReference type="Proteomes" id="UP000033423">
    <property type="component" value="Unassembled WGS sequence"/>
</dbReference>
<comment type="caution">
    <text evidence="1">The sequence shown here is derived from an EMBL/GenBank/DDBJ whole genome shotgun (WGS) entry which is preliminary data.</text>
</comment>
<proteinExistence type="predicted"/>
<keyword evidence="2" id="KW-1185">Reference proteome</keyword>
<dbReference type="AlphaFoldDB" id="A0A0F3GTA4"/>
<evidence type="ECO:0000313" key="1">
    <source>
        <dbReference type="EMBL" id="KJU83903.1"/>
    </source>
</evidence>
<accession>A0A0F3GTA4</accession>
<organism evidence="1 2">
    <name type="scientific">Candidatus Magnetobacterium bavaricum</name>
    <dbReference type="NCBI Taxonomy" id="29290"/>
    <lineage>
        <taxon>Bacteria</taxon>
        <taxon>Pseudomonadati</taxon>
        <taxon>Nitrospirota</taxon>
        <taxon>Thermodesulfovibrionia</taxon>
        <taxon>Thermodesulfovibrionales</taxon>
        <taxon>Candidatus Magnetobacteriaceae</taxon>
        <taxon>Candidatus Magnetobacterium</taxon>
    </lineage>
</organism>
<gene>
    <name evidence="1" type="ORF">MBAV_003901</name>
</gene>
<name>A0A0F3GTA4_9BACT</name>
<evidence type="ECO:0000313" key="2">
    <source>
        <dbReference type="Proteomes" id="UP000033423"/>
    </source>
</evidence>